<feature type="non-terminal residue" evidence="2">
    <location>
        <position position="63"/>
    </location>
</feature>
<comment type="caution">
    <text evidence="2">The sequence shown here is derived from an EMBL/GenBank/DDBJ whole genome shotgun (WGS) entry which is preliminary data.</text>
</comment>
<sequence length="63" mass="7206">MERKCPTREWLKLYSQKVQNHNGPSGTKKTEYVKRPGAGANQKAQRVLWPNEGQGRKPISADR</sequence>
<organism evidence="2 3">
    <name type="scientific">Taxus chinensis</name>
    <name type="common">Chinese yew</name>
    <name type="synonym">Taxus wallichiana var. chinensis</name>
    <dbReference type="NCBI Taxonomy" id="29808"/>
    <lineage>
        <taxon>Eukaryota</taxon>
        <taxon>Viridiplantae</taxon>
        <taxon>Streptophyta</taxon>
        <taxon>Embryophyta</taxon>
        <taxon>Tracheophyta</taxon>
        <taxon>Spermatophyta</taxon>
        <taxon>Pinopsida</taxon>
        <taxon>Pinidae</taxon>
        <taxon>Conifers II</taxon>
        <taxon>Cupressales</taxon>
        <taxon>Taxaceae</taxon>
        <taxon>Taxus</taxon>
    </lineage>
</organism>
<reference evidence="2 3" key="1">
    <citation type="journal article" date="2021" name="Nat. Plants">
        <title>The Taxus genome provides insights into paclitaxel biosynthesis.</title>
        <authorList>
            <person name="Xiong X."/>
            <person name="Gou J."/>
            <person name="Liao Q."/>
            <person name="Li Y."/>
            <person name="Zhou Q."/>
            <person name="Bi G."/>
            <person name="Li C."/>
            <person name="Du R."/>
            <person name="Wang X."/>
            <person name="Sun T."/>
            <person name="Guo L."/>
            <person name="Liang H."/>
            <person name="Lu P."/>
            <person name="Wu Y."/>
            <person name="Zhang Z."/>
            <person name="Ro D.K."/>
            <person name="Shang Y."/>
            <person name="Huang S."/>
            <person name="Yan J."/>
        </authorList>
    </citation>
    <scope>NUCLEOTIDE SEQUENCE [LARGE SCALE GENOMIC DNA]</scope>
    <source>
        <strain evidence="2">Ta-2019</strain>
    </source>
</reference>
<keyword evidence="3" id="KW-1185">Reference proteome</keyword>
<feature type="compositionally biased region" description="Polar residues" evidence="1">
    <location>
        <begin position="16"/>
        <end position="27"/>
    </location>
</feature>
<gene>
    <name evidence="2" type="ORF">KI387_018850</name>
</gene>
<evidence type="ECO:0000313" key="3">
    <source>
        <dbReference type="Proteomes" id="UP000824469"/>
    </source>
</evidence>
<evidence type="ECO:0000313" key="2">
    <source>
        <dbReference type="EMBL" id="KAH9317081.1"/>
    </source>
</evidence>
<dbReference type="Proteomes" id="UP000824469">
    <property type="component" value="Unassembled WGS sequence"/>
</dbReference>
<dbReference type="EMBL" id="JAHRHJ020000004">
    <property type="protein sequence ID" value="KAH9317081.1"/>
    <property type="molecule type" value="Genomic_DNA"/>
</dbReference>
<name>A0AA38G5M5_TAXCH</name>
<accession>A0AA38G5M5</accession>
<proteinExistence type="predicted"/>
<dbReference type="AlphaFoldDB" id="A0AA38G5M5"/>
<evidence type="ECO:0000256" key="1">
    <source>
        <dbReference type="SAM" id="MobiDB-lite"/>
    </source>
</evidence>
<protein>
    <submittedName>
        <fullName evidence="2">Uncharacterized protein</fullName>
    </submittedName>
</protein>
<feature type="region of interest" description="Disordered" evidence="1">
    <location>
        <begin position="16"/>
        <end position="43"/>
    </location>
</feature>